<feature type="transmembrane region" description="Helical" evidence="1">
    <location>
        <begin position="188"/>
        <end position="207"/>
    </location>
</feature>
<feature type="transmembrane region" description="Helical" evidence="1">
    <location>
        <begin position="65"/>
        <end position="90"/>
    </location>
</feature>
<keyword evidence="1" id="KW-0812">Transmembrane</keyword>
<feature type="transmembrane region" description="Helical" evidence="1">
    <location>
        <begin position="102"/>
        <end position="119"/>
    </location>
</feature>
<dbReference type="AlphaFoldDB" id="A0A8H4IMS0"/>
<gene>
    <name evidence="2" type="ORF">GTA08_BOTSDO08330</name>
</gene>
<feature type="transmembrane region" description="Helical" evidence="1">
    <location>
        <begin position="23"/>
        <end position="44"/>
    </location>
</feature>
<organism evidence="2 3">
    <name type="scientific">Botryosphaeria dothidea</name>
    <dbReference type="NCBI Taxonomy" id="55169"/>
    <lineage>
        <taxon>Eukaryota</taxon>
        <taxon>Fungi</taxon>
        <taxon>Dikarya</taxon>
        <taxon>Ascomycota</taxon>
        <taxon>Pezizomycotina</taxon>
        <taxon>Dothideomycetes</taxon>
        <taxon>Dothideomycetes incertae sedis</taxon>
        <taxon>Botryosphaeriales</taxon>
        <taxon>Botryosphaeriaceae</taxon>
        <taxon>Botryosphaeria</taxon>
    </lineage>
</organism>
<comment type="caution">
    <text evidence="2">The sequence shown here is derived from an EMBL/GenBank/DDBJ whole genome shotgun (WGS) entry which is preliminary data.</text>
</comment>
<evidence type="ECO:0000313" key="3">
    <source>
        <dbReference type="Proteomes" id="UP000572817"/>
    </source>
</evidence>
<reference evidence="2" key="1">
    <citation type="submission" date="2020-04" db="EMBL/GenBank/DDBJ databases">
        <title>Genome Assembly and Annotation of Botryosphaeria dothidea sdau 11-99, a Latent Pathogen of Apple Fruit Ring Rot in China.</title>
        <authorList>
            <person name="Yu C."/>
            <person name="Diao Y."/>
            <person name="Lu Q."/>
            <person name="Zhao J."/>
            <person name="Cui S."/>
            <person name="Peng C."/>
            <person name="He B."/>
            <person name="Liu H."/>
        </authorList>
    </citation>
    <scope>NUCLEOTIDE SEQUENCE [LARGE SCALE GENOMIC DNA]</scope>
    <source>
        <strain evidence="2">Sdau11-99</strain>
    </source>
</reference>
<sequence length="326" mass="36734">MARYSYGSSTACPGLFEDPYSKATVAVECIEIVALIIIGCLWLGAQKRVPYRFEVLKWHNFGLAVAFWLLYVFINFIRFFLVGCNVVFTIANFWRMSIVSHIFYWIAMCLTLVAVLLAIPNGLDRLRNPAATSSSGWKPVAHFLLGLFVIFTIVYLGLFIWAYQSVIDAYDSYEYFTRSEPSAFPEYIYVYMALQTAWAVLAIAAIAKMLLSLRAASAAWSVPPALRGWVYALAFSLFAYAFTRTFFVYWGTVGNNSIRWTDAFLAQEICALVLPTFFVLVTLLATVQVAQSVSGVLAHPDLYGFGRMPDDADVERNQRVFDGIVR</sequence>
<evidence type="ECO:0000256" key="1">
    <source>
        <dbReference type="SAM" id="Phobius"/>
    </source>
</evidence>
<keyword evidence="1" id="KW-0472">Membrane</keyword>
<dbReference type="EMBL" id="WWBZ02000051">
    <property type="protein sequence ID" value="KAF4304370.1"/>
    <property type="molecule type" value="Genomic_DNA"/>
</dbReference>
<protein>
    <submittedName>
        <fullName evidence="2">RTA-like protein</fullName>
    </submittedName>
</protein>
<feature type="transmembrane region" description="Helical" evidence="1">
    <location>
        <begin position="140"/>
        <end position="163"/>
    </location>
</feature>
<feature type="transmembrane region" description="Helical" evidence="1">
    <location>
        <begin position="228"/>
        <end position="252"/>
    </location>
</feature>
<feature type="transmembrane region" description="Helical" evidence="1">
    <location>
        <begin position="264"/>
        <end position="287"/>
    </location>
</feature>
<name>A0A8H4IMS0_9PEZI</name>
<keyword evidence="1" id="KW-1133">Transmembrane helix</keyword>
<keyword evidence="3" id="KW-1185">Reference proteome</keyword>
<proteinExistence type="predicted"/>
<evidence type="ECO:0000313" key="2">
    <source>
        <dbReference type="EMBL" id="KAF4304370.1"/>
    </source>
</evidence>
<dbReference type="Proteomes" id="UP000572817">
    <property type="component" value="Unassembled WGS sequence"/>
</dbReference>
<dbReference type="OrthoDB" id="3942865at2759"/>
<accession>A0A8H4IMS0</accession>